<keyword evidence="3" id="KW-1185">Reference proteome</keyword>
<evidence type="ECO:0000313" key="2">
    <source>
        <dbReference type="EMBL" id="PZE19031.1"/>
    </source>
</evidence>
<protein>
    <recommendedName>
        <fullName evidence="1">Amine oxidase domain-containing protein</fullName>
    </recommendedName>
</protein>
<dbReference type="Proteomes" id="UP000214746">
    <property type="component" value="Unassembled WGS sequence"/>
</dbReference>
<dbReference type="OrthoDB" id="5241828at2"/>
<proteinExistence type="predicted"/>
<dbReference type="InterPro" id="IPR036188">
    <property type="entry name" value="FAD/NAD-bd_sf"/>
</dbReference>
<name>A0A2W1N7B7_PAEXE</name>
<gene>
    <name evidence="2" type="ORF">CBW46_020635</name>
</gene>
<sequence>MTLRGCRRTDRRPRCANAQDSSIVSLLKRCNIRSSKDSQKIHSILHLSYERLNSEGRYDDETFRCGNRGWRHCRFGSCNELAQAAKSVVLFERSNQLGGRAISVKKNGAIFDLGAHGIIKGGAMDEIFQDLGIRIEGGYSSTNVSFLWNNKVTNIFKFIFSHNLSWSGKMEFLKFCKTMTTIDTDSVPAISLRSWIEQELRDPMARHIVYTMFRINSYCKPRIPIGRPRHTFCSTHDEKEQHYICAGRLANLSRSALRKGSSVRGLHDDR</sequence>
<dbReference type="EMBL" id="NHRJ02000023">
    <property type="protein sequence ID" value="PZE19031.1"/>
    <property type="molecule type" value="Genomic_DNA"/>
</dbReference>
<dbReference type="Gene3D" id="3.50.50.60">
    <property type="entry name" value="FAD/NAD(P)-binding domain"/>
    <property type="match status" value="1"/>
</dbReference>
<evidence type="ECO:0000259" key="1">
    <source>
        <dbReference type="Pfam" id="PF01593"/>
    </source>
</evidence>
<dbReference type="AlphaFoldDB" id="A0A2W1N7B7"/>
<evidence type="ECO:0000313" key="3">
    <source>
        <dbReference type="Proteomes" id="UP000214746"/>
    </source>
</evidence>
<comment type="caution">
    <text evidence="2">The sequence shown here is derived from an EMBL/GenBank/DDBJ whole genome shotgun (WGS) entry which is preliminary data.</text>
</comment>
<accession>A0A2W1N7B7</accession>
<dbReference type="InterPro" id="IPR002937">
    <property type="entry name" value="Amino_oxidase"/>
</dbReference>
<feature type="domain" description="Amine oxidase" evidence="1">
    <location>
        <begin position="80"/>
        <end position="171"/>
    </location>
</feature>
<dbReference type="Gene3D" id="3.90.660.50">
    <property type="match status" value="1"/>
</dbReference>
<dbReference type="SUPFAM" id="SSF51905">
    <property type="entry name" value="FAD/NAD(P)-binding domain"/>
    <property type="match status" value="1"/>
</dbReference>
<dbReference type="Pfam" id="PF01593">
    <property type="entry name" value="Amino_oxidase"/>
    <property type="match status" value="1"/>
</dbReference>
<reference evidence="2" key="1">
    <citation type="submission" date="2018-06" db="EMBL/GenBank/DDBJ databases">
        <title>Paenibacillus xerothermodurans sp. nov. an extremely dry heat resistant spore forming bacterium isolated from the soil of Cape Canaveral, Florida.</title>
        <authorList>
            <person name="Seuylemezian A."/>
            <person name="Kaur N."/>
            <person name="Patil P."/>
            <person name="Patil P."/>
            <person name="Mayilraj S."/>
            <person name="Vaishampayan P."/>
        </authorList>
    </citation>
    <scope>NUCLEOTIDE SEQUENCE [LARGE SCALE GENOMIC DNA]</scope>
    <source>
        <strain evidence="2">ATCC 27380</strain>
    </source>
</reference>
<organism evidence="2 3">
    <name type="scientific">Paenibacillus xerothermodurans</name>
    <dbReference type="NCBI Taxonomy" id="1977292"/>
    <lineage>
        <taxon>Bacteria</taxon>
        <taxon>Bacillati</taxon>
        <taxon>Bacillota</taxon>
        <taxon>Bacilli</taxon>
        <taxon>Bacillales</taxon>
        <taxon>Paenibacillaceae</taxon>
        <taxon>Paenibacillus</taxon>
    </lineage>
</organism>
<dbReference type="GO" id="GO:0016491">
    <property type="term" value="F:oxidoreductase activity"/>
    <property type="evidence" value="ECO:0007669"/>
    <property type="project" value="InterPro"/>
</dbReference>